<dbReference type="InterPro" id="IPR029262">
    <property type="entry name" value="RPOL_N"/>
</dbReference>
<keyword evidence="6 11" id="KW-0548">Nucleotidyltransferase</keyword>
<evidence type="ECO:0000256" key="11">
    <source>
        <dbReference type="RuleBase" id="RU003805"/>
    </source>
</evidence>
<dbReference type="Pfam" id="PF00940">
    <property type="entry name" value="RNA_pol"/>
    <property type="match status" value="1"/>
</dbReference>
<dbReference type="SUPFAM" id="SSF56672">
    <property type="entry name" value="DNA/RNA polymerases"/>
    <property type="match status" value="1"/>
</dbReference>
<proteinExistence type="inferred from homology"/>
<dbReference type="InterPro" id="IPR037159">
    <property type="entry name" value="RNA_POL_N_sf"/>
</dbReference>
<dbReference type="Proteomes" id="UP000249829">
    <property type="component" value="Unassembled WGS sequence"/>
</dbReference>
<dbReference type="GO" id="GO:0001018">
    <property type="term" value="F:mitochondrial promoter sequence-specific DNA binding"/>
    <property type="evidence" value="ECO:0007669"/>
    <property type="project" value="TreeGrafter"/>
</dbReference>
<comment type="function">
    <text evidence="1 11">DNA-dependent RNA polymerase catalyzes the transcription of DNA into RNA using the four ribonucleoside triphosphates as substrates.</text>
</comment>
<evidence type="ECO:0000256" key="10">
    <source>
        <dbReference type="ARBA" id="ARBA00048552"/>
    </source>
</evidence>
<dbReference type="EC" id="2.7.7.6" evidence="11"/>
<evidence type="ECO:0000313" key="14">
    <source>
        <dbReference type="EMBL" id="PYI14605.1"/>
    </source>
</evidence>
<dbReference type="GO" id="GO:0006390">
    <property type="term" value="P:mitochondrial transcription"/>
    <property type="evidence" value="ECO:0007669"/>
    <property type="project" value="TreeGrafter"/>
</dbReference>
<dbReference type="PROSITE" id="PS00489">
    <property type="entry name" value="RNA_POL_PHAGE_2"/>
    <property type="match status" value="1"/>
</dbReference>
<dbReference type="OMA" id="KWFEVDM"/>
<reference evidence="14 15" key="1">
    <citation type="submission" date="2018-02" db="EMBL/GenBank/DDBJ databases">
        <title>The genomes of Aspergillus section Nigri reveals drivers in fungal speciation.</title>
        <authorList>
            <consortium name="DOE Joint Genome Institute"/>
            <person name="Vesth T.C."/>
            <person name="Nybo J."/>
            <person name="Theobald S."/>
            <person name="Brandl J."/>
            <person name="Frisvad J.C."/>
            <person name="Nielsen K.F."/>
            <person name="Lyhne E.K."/>
            <person name="Kogle M.E."/>
            <person name="Kuo A."/>
            <person name="Riley R."/>
            <person name="Clum A."/>
            <person name="Nolan M."/>
            <person name="Lipzen A."/>
            <person name="Salamov A."/>
            <person name="Henrissat B."/>
            <person name="Wiebenga A."/>
            <person name="De vries R.P."/>
            <person name="Grigoriev I.V."/>
            <person name="Mortensen U.H."/>
            <person name="Andersen M.R."/>
            <person name="Baker S.E."/>
        </authorList>
    </citation>
    <scope>NUCLEOTIDE SEQUENCE [LARGE SCALE GENOMIC DNA]</scope>
    <source>
        <strain evidence="14 15">CBS 115571</strain>
    </source>
</reference>
<dbReference type="Pfam" id="PF14700">
    <property type="entry name" value="RPOL_N"/>
    <property type="match status" value="1"/>
</dbReference>
<keyword evidence="4 11" id="KW-0240">DNA-directed RNA polymerase</keyword>
<dbReference type="InterPro" id="IPR043502">
    <property type="entry name" value="DNA/RNA_pol_sf"/>
</dbReference>
<evidence type="ECO:0000259" key="13">
    <source>
        <dbReference type="SMART" id="SM01311"/>
    </source>
</evidence>
<dbReference type="InterPro" id="IPR024075">
    <property type="entry name" value="DNA-dir_RNA_pol_helix_hairp_sf"/>
</dbReference>
<feature type="region of interest" description="Disordered" evidence="12">
    <location>
        <begin position="34"/>
        <end position="64"/>
    </location>
</feature>
<keyword evidence="7" id="KW-0809">Transit peptide</keyword>
<dbReference type="Gene3D" id="1.10.287.280">
    <property type="match status" value="1"/>
</dbReference>
<evidence type="ECO:0000256" key="6">
    <source>
        <dbReference type="ARBA" id="ARBA00022695"/>
    </source>
</evidence>
<dbReference type="SMART" id="SM01311">
    <property type="entry name" value="RPOL_N"/>
    <property type="match status" value="1"/>
</dbReference>
<accession>A0A2V5GTF5</accession>
<name>A0A2V5GTF5_ASPV1</name>
<dbReference type="GO" id="GO:0034245">
    <property type="term" value="C:mitochondrial DNA-directed RNA polymerase complex"/>
    <property type="evidence" value="ECO:0007669"/>
    <property type="project" value="TreeGrafter"/>
</dbReference>
<gene>
    <name evidence="14" type="ORF">BO99DRAFT_369838</name>
</gene>
<dbReference type="Gene3D" id="1.10.287.260">
    <property type="match status" value="1"/>
</dbReference>
<evidence type="ECO:0000256" key="3">
    <source>
        <dbReference type="ARBA" id="ARBA00009493"/>
    </source>
</evidence>
<sequence>MLSRVALRKNALARVRVTGRSALPSPAILRLHSQSTRPVSFTNPSSTTNTQQRSRRHSLTSNRSLATAADQSIFSQGSGSYIPFENATSDGSTFSGDSFFDQRLSPFFKPHSQGLPESSLIIMNEAAQTKPRVQRKVKGLGGDADEMLANLDVSLRIHQYERSAVLISRLKHCYPPGSPEFLDLCNRHLNAIVSHMSVTRQHELVPACQRFFEVELRVQGLEPNATSYAIMIRMALRMFHGSKRDRTVRRYWEFVKSKSWEERVLSESVFSESDLGELSQICSHDVQRVAMGNFNPNTTSDDVSVAESQAVEVKAVKQKGLGLSSLQESLELFSDPSRVSLPLYEQGTVEDQMHQQKQARQRQLEQDAIQSALNRWRAESETRRKRGFDGAEKRLGPIIDQWLTGLESKIEEELKTFDKLVAKSGPSPNAAELDLLEYGVYLRALKSDRIAAITILSAINTFSRLGVDQGLKLAGLAFNIGSEFHDEILAERSLQHQKERQSSHLSNARQALAIRKQKDGRARWYHLSRKIEEEDPSIAWSARVKAKVGATLMGLLFDAAKAPVEVINPETKKKEITLQPAFQHNYQITWGKRAGFIHLHPSVVEVLLKEPPADILSRHLPMVCEPKPWKGVSDGAYYVYKSELIRSTPGEHLQPAYVKAAIESNGLDEIRESLDILGSTGWVINREVFDVMLEAWNSGEAIANLAALEPNLTPPQRPSAEEGYEAEKKWDRLVQLMENRKSGIHSQRCFQNFQMEIARAYLDETFYLPHNIDFRGRAYPLPPYLNQMGADNARGLLLFSKAKPLGPQGLRWLKIQIANLAGFDKASLPEREQFTTDHLEDVLDSANNGLKGRRWWLKAEDPWQCLAACCELRNALKLSDPTQYLSRLPIHQDGSCNGLQHYAALGGDKVGAQQVNLEPSDRPSDVYTGVADFVKRTVAQEAADGNPTAKFLEGRITRKIVKQTVMTNVYGVTFMGAMKQVRKQLVDHYPDLTPEQRADGALYIARKIFEALGSMFNGAHEIQYWLGDCASRITRSMSPTQIEEIMQEAMKSATAANLDPSKKLRSTVIWTTPLGLPVVQPYRVRSSRRIATTLQSLSIVDSNADDTVSARKQLQAFPPNFIHSLDATHMMLSAIACHKAGLCFSAVHDSFWTHACDVDQMNELLRDAFVRMHSDDVIKRLDAEFKVRYGDHLFLAKVPSRSRIGKAIIELRKSKKGRGKSSKVSELFEEYKRQKFLRSDDPELQAQGQAMVTPASVFDSLGKDKDLSISTSLGATAVGHIPDNADITSQGPDPLEFDKSDPAIEALLGTIETDPEALVTTPEEDRPKMRRNKLTQIAYQHFWLPMRFRDVPAKGDWDVSRIRDSKYFFC</sequence>
<protein>
    <recommendedName>
        <fullName evidence="11">DNA-directed RNA polymerase</fullName>
        <ecNumber evidence="11">2.7.7.6</ecNumber>
    </recommendedName>
</protein>
<evidence type="ECO:0000256" key="1">
    <source>
        <dbReference type="ARBA" id="ARBA00004026"/>
    </source>
</evidence>
<dbReference type="EMBL" id="KZ825207">
    <property type="protein sequence ID" value="PYI14605.1"/>
    <property type="molecule type" value="Genomic_DNA"/>
</dbReference>
<evidence type="ECO:0000313" key="15">
    <source>
        <dbReference type="Proteomes" id="UP000249829"/>
    </source>
</evidence>
<dbReference type="FunFam" id="1.10.150.20:FF:000041">
    <property type="entry name" value="DNA-directed RNA polymerase"/>
    <property type="match status" value="1"/>
</dbReference>
<dbReference type="InterPro" id="IPR046950">
    <property type="entry name" value="DNA-dir_Rpol_C_phage-type"/>
</dbReference>
<comment type="similarity">
    <text evidence="3 11">Belongs to the phage and mitochondrial RNA polymerase family.</text>
</comment>
<comment type="catalytic activity">
    <reaction evidence="10 11">
        <text>RNA(n) + a ribonucleoside 5'-triphosphate = RNA(n+1) + diphosphate</text>
        <dbReference type="Rhea" id="RHEA:21248"/>
        <dbReference type="Rhea" id="RHEA-COMP:14527"/>
        <dbReference type="Rhea" id="RHEA-COMP:17342"/>
        <dbReference type="ChEBI" id="CHEBI:33019"/>
        <dbReference type="ChEBI" id="CHEBI:61557"/>
        <dbReference type="ChEBI" id="CHEBI:140395"/>
        <dbReference type="EC" id="2.7.7.6"/>
    </reaction>
</comment>
<feature type="domain" description="DNA-directed RNA polymerase N-terminal" evidence="13">
    <location>
        <begin position="359"/>
        <end position="679"/>
    </location>
</feature>
<dbReference type="InterPro" id="IPR002092">
    <property type="entry name" value="DNA-dir_Rpol_phage-type"/>
</dbReference>
<evidence type="ECO:0000256" key="12">
    <source>
        <dbReference type="SAM" id="MobiDB-lite"/>
    </source>
</evidence>
<evidence type="ECO:0000256" key="5">
    <source>
        <dbReference type="ARBA" id="ARBA00022679"/>
    </source>
</evidence>
<evidence type="ECO:0000256" key="2">
    <source>
        <dbReference type="ARBA" id="ARBA00004173"/>
    </source>
</evidence>
<dbReference type="PROSITE" id="PS00900">
    <property type="entry name" value="RNA_POL_PHAGE_1"/>
    <property type="match status" value="1"/>
</dbReference>
<keyword evidence="8" id="KW-0496">Mitochondrion</keyword>
<dbReference type="Gene3D" id="1.10.150.20">
    <property type="entry name" value="5' to 3' exonuclease, C-terminal subdomain"/>
    <property type="match status" value="1"/>
</dbReference>
<dbReference type="PANTHER" id="PTHR10102:SF0">
    <property type="entry name" value="DNA-DIRECTED RNA POLYMERASE, MITOCHONDRIAL"/>
    <property type="match status" value="1"/>
</dbReference>
<keyword evidence="9 11" id="KW-0804">Transcription</keyword>
<keyword evidence="5 11" id="KW-0808">Transferase</keyword>
<feature type="compositionally biased region" description="Polar residues" evidence="12">
    <location>
        <begin position="34"/>
        <end position="52"/>
    </location>
</feature>
<dbReference type="FunFam" id="1.10.287.280:FF:000001">
    <property type="entry name" value="DNA-directed RNA polymerase"/>
    <property type="match status" value="1"/>
</dbReference>
<organism evidence="14 15">
    <name type="scientific">Aspergillus violaceofuscus (strain CBS 115571)</name>
    <dbReference type="NCBI Taxonomy" id="1450538"/>
    <lineage>
        <taxon>Eukaryota</taxon>
        <taxon>Fungi</taxon>
        <taxon>Dikarya</taxon>
        <taxon>Ascomycota</taxon>
        <taxon>Pezizomycotina</taxon>
        <taxon>Eurotiomycetes</taxon>
        <taxon>Eurotiomycetidae</taxon>
        <taxon>Eurotiales</taxon>
        <taxon>Aspergillaceae</taxon>
        <taxon>Aspergillus</taxon>
    </lineage>
</organism>
<dbReference type="PANTHER" id="PTHR10102">
    <property type="entry name" value="DNA-DIRECTED RNA POLYMERASE, MITOCHONDRIAL"/>
    <property type="match status" value="1"/>
</dbReference>
<dbReference type="Gene3D" id="1.10.1320.10">
    <property type="entry name" value="DNA-directed RNA polymerase, N-terminal domain"/>
    <property type="match status" value="1"/>
</dbReference>
<evidence type="ECO:0000256" key="7">
    <source>
        <dbReference type="ARBA" id="ARBA00022946"/>
    </source>
</evidence>
<keyword evidence="15" id="KW-1185">Reference proteome</keyword>
<dbReference type="GO" id="GO:0003899">
    <property type="term" value="F:DNA-directed RNA polymerase activity"/>
    <property type="evidence" value="ECO:0007669"/>
    <property type="project" value="UniProtKB-EC"/>
</dbReference>
<evidence type="ECO:0000256" key="8">
    <source>
        <dbReference type="ARBA" id="ARBA00023128"/>
    </source>
</evidence>
<comment type="subcellular location">
    <subcellularLocation>
        <location evidence="2">Mitochondrion</location>
    </subcellularLocation>
</comment>
<dbReference type="STRING" id="1450538.A0A2V5GTF5"/>
<evidence type="ECO:0000256" key="9">
    <source>
        <dbReference type="ARBA" id="ARBA00023163"/>
    </source>
</evidence>
<evidence type="ECO:0000256" key="4">
    <source>
        <dbReference type="ARBA" id="ARBA00022478"/>
    </source>
</evidence>